<proteinExistence type="predicted"/>
<gene>
    <name evidence="1" type="ORF">DFH07DRAFT_954261</name>
</gene>
<keyword evidence="2" id="KW-1185">Reference proteome</keyword>
<dbReference type="EMBL" id="JARJLG010000025">
    <property type="protein sequence ID" value="KAJ7769667.1"/>
    <property type="molecule type" value="Genomic_DNA"/>
</dbReference>
<organism evidence="1 2">
    <name type="scientific">Mycena maculata</name>
    <dbReference type="NCBI Taxonomy" id="230809"/>
    <lineage>
        <taxon>Eukaryota</taxon>
        <taxon>Fungi</taxon>
        <taxon>Dikarya</taxon>
        <taxon>Basidiomycota</taxon>
        <taxon>Agaricomycotina</taxon>
        <taxon>Agaricomycetes</taxon>
        <taxon>Agaricomycetidae</taxon>
        <taxon>Agaricales</taxon>
        <taxon>Marasmiineae</taxon>
        <taxon>Mycenaceae</taxon>
        <taxon>Mycena</taxon>
    </lineage>
</organism>
<dbReference type="AlphaFoldDB" id="A0AAD7JQI5"/>
<dbReference type="Proteomes" id="UP001215280">
    <property type="component" value="Unassembled WGS sequence"/>
</dbReference>
<comment type="caution">
    <text evidence="1">The sequence shown here is derived from an EMBL/GenBank/DDBJ whole genome shotgun (WGS) entry which is preliminary data.</text>
</comment>
<evidence type="ECO:0000313" key="2">
    <source>
        <dbReference type="Proteomes" id="UP001215280"/>
    </source>
</evidence>
<protein>
    <submittedName>
        <fullName evidence="1">Uncharacterized protein</fullName>
    </submittedName>
</protein>
<accession>A0AAD7JQI5</accession>
<reference evidence="1" key="1">
    <citation type="submission" date="2023-03" db="EMBL/GenBank/DDBJ databases">
        <title>Massive genome expansion in bonnet fungi (Mycena s.s.) driven by repeated elements and novel gene families across ecological guilds.</title>
        <authorList>
            <consortium name="Lawrence Berkeley National Laboratory"/>
            <person name="Harder C.B."/>
            <person name="Miyauchi S."/>
            <person name="Viragh M."/>
            <person name="Kuo A."/>
            <person name="Thoen E."/>
            <person name="Andreopoulos B."/>
            <person name="Lu D."/>
            <person name="Skrede I."/>
            <person name="Drula E."/>
            <person name="Henrissat B."/>
            <person name="Morin E."/>
            <person name="Kohler A."/>
            <person name="Barry K."/>
            <person name="LaButti K."/>
            <person name="Morin E."/>
            <person name="Salamov A."/>
            <person name="Lipzen A."/>
            <person name="Mereny Z."/>
            <person name="Hegedus B."/>
            <person name="Baldrian P."/>
            <person name="Stursova M."/>
            <person name="Weitz H."/>
            <person name="Taylor A."/>
            <person name="Grigoriev I.V."/>
            <person name="Nagy L.G."/>
            <person name="Martin F."/>
            <person name="Kauserud H."/>
        </authorList>
    </citation>
    <scope>NUCLEOTIDE SEQUENCE</scope>
    <source>
        <strain evidence="1">CBHHK188m</strain>
    </source>
</reference>
<evidence type="ECO:0000313" key="1">
    <source>
        <dbReference type="EMBL" id="KAJ7769667.1"/>
    </source>
</evidence>
<sequence>MPENLTALYGNLTVKHRLSLVINHSWILRDPQGAAMRFPFPSRVKLKASTAKPLSRSSAALPDIVWTSLPALKESADAFLPLKSAVGGVIAICDTQVAECYYHVVDHGRVASNRWDCNMCNHIDSKPFAVGL</sequence>
<name>A0AAD7JQI5_9AGAR</name>